<evidence type="ECO:0000256" key="6">
    <source>
        <dbReference type="ARBA" id="ARBA00023242"/>
    </source>
</evidence>
<dbReference type="FunFam" id="2.30.310.10:FF:000001">
    <property type="entry name" value="Nuclear export mediator factor Nemf"/>
    <property type="match status" value="1"/>
</dbReference>
<evidence type="ECO:0000256" key="2">
    <source>
        <dbReference type="ARBA" id="ARBA00004496"/>
    </source>
</evidence>
<evidence type="ECO:0000256" key="10">
    <source>
        <dbReference type="SAM" id="Coils"/>
    </source>
</evidence>
<organism evidence="14 15">
    <name type="scientific">Oncorhynchus mykiss</name>
    <name type="common">Rainbow trout</name>
    <name type="synonym">Salmo gairdneri</name>
    <dbReference type="NCBI Taxonomy" id="8022"/>
    <lineage>
        <taxon>Eukaryota</taxon>
        <taxon>Metazoa</taxon>
        <taxon>Chordata</taxon>
        <taxon>Craniata</taxon>
        <taxon>Vertebrata</taxon>
        <taxon>Euteleostomi</taxon>
        <taxon>Actinopterygii</taxon>
        <taxon>Neopterygii</taxon>
        <taxon>Teleostei</taxon>
        <taxon>Protacanthopterygii</taxon>
        <taxon>Salmoniformes</taxon>
        <taxon>Salmonidae</taxon>
        <taxon>Salmoninae</taxon>
        <taxon>Oncorhynchus</taxon>
    </lineage>
</organism>
<name>A0A8C7QVS1_ONCMY</name>
<dbReference type="GO" id="GO:0043023">
    <property type="term" value="F:ribosomal large subunit binding"/>
    <property type="evidence" value="ECO:0007669"/>
    <property type="project" value="TreeGrafter"/>
</dbReference>
<keyword evidence="6" id="KW-0539">Nucleus</keyword>
<dbReference type="InterPro" id="IPR008532">
    <property type="entry name" value="NFACT_RNA-bd"/>
</dbReference>
<dbReference type="GeneTree" id="ENSGT00390000018516"/>
<keyword evidence="5 10" id="KW-0175">Coiled coil</keyword>
<evidence type="ECO:0000313" key="14">
    <source>
        <dbReference type="Ensembl" id="ENSOMYP00000043203.1"/>
    </source>
</evidence>
<evidence type="ECO:0000256" key="7">
    <source>
        <dbReference type="ARBA" id="ARBA00062982"/>
    </source>
</evidence>
<comment type="similarity">
    <text evidence="3">Belongs to the NEMF family.</text>
</comment>
<dbReference type="Gene3D" id="2.30.310.10">
    <property type="entry name" value="ibrinogen binding protein from staphylococcus aureus domain"/>
    <property type="match status" value="1"/>
</dbReference>
<gene>
    <name evidence="14" type="primary">LOC110505202</name>
</gene>
<evidence type="ECO:0000256" key="5">
    <source>
        <dbReference type="ARBA" id="ARBA00023054"/>
    </source>
</evidence>
<dbReference type="Pfam" id="PF11923">
    <property type="entry name" value="NFACT-C"/>
    <property type="match status" value="1"/>
</dbReference>
<dbReference type="PANTHER" id="PTHR15239">
    <property type="entry name" value="NUCLEAR EXPORT MEDIATOR FACTOR NEMF"/>
    <property type="match status" value="1"/>
</dbReference>
<accession>A0A8C7QVS1</accession>
<keyword evidence="15" id="KW-1185">Reference proteome</keyword>
<evidence type="ECO:0000313" key="15">
    <source>
        <dbReference type="Proteomes" id="UP000694395"/>
    </source>
</evidence>
<evidence type="ECO:0000259" key="12">
    <source>
        <dbReference type="Pfam" id="PF05670"/>
    </source>
</evidence>
<dbReference type="Pfam" id="PF05833">
    <property type="entry name" value="NFACT_N"/>
    <property type="match status" value="1"/>
</dbReference>
<proteinExistence type="inferred from homology"/>
<dbReference type="GO" id="GO:0005737">
    <property type="term" value="C:cytoplasm"/>
    <property type="evidence" value="ECO:0007669"/>
    <property type="project" value="UniProtKB-SubCell"/>
</dbReference>
<feature type="coiled-coil region" evidence="10">
    <location>
        <begin position="463"/>
        <end position="490"/>
    </location>
</feature>
<dbReference type="AlphaFoldDB" id="A0A8C7QVS1"/>
<evidence type="ECO:0000256" key="9">
    <source>
        <dbReference type="ARBA" id="ARBA00076869"/>
    </source>
</evidence>
<feature type="compositionally biased region" description="Basic and acidic residues" evidence="11">
    <location>
        <begin position="424"/>
        <end position="435"/>
    </location>
</feature>
<dbReference type="InterPro" id="IPR051608">
    <property type="entry name" value="RQC_Subunit_NEMF"/>
</dbReference>
<dbReference type="Pfam" id="PF05670">
    <property type="entry name" value="NFACT-R_1"/>
    <property type="match status" value="1"/>
</dbReference>
<dbReference type="InterPro" id="IPR021846">
    <property type="entry name" value="NFACT-C"/>
</dbReference>
<evidence type="ECO:0000256" key="11">
    <source>
        <dbReference type="SAM" id="MobiDB-lite"/>
    </source>
</evidence>
<reference evidence="14" key="1">
    <citation type="submission" date="2020-07" db="EMBL/GenBank/DDBJ databases">
        <title>A long reads based de novo assembly of the rainbow trout Arlee double haploid line genome.</title>
        <authorList>
            <person name="Gao G."/>
            <person name="Palti Y."/>
        </authorList>
    </citation>
    <scope>NUCLEOTIDE SEQUENCE [LARGE SCALE GENOMIC DNA]</scope>
</reference>
<feature type="domain" description="NFACT RNA-binding" evidence="12">
    <location>
        <begin position="508"/>
        <end position="618"/>
    </location>
</feature>
<evidence type="ECO:0000256" key="1">
    <source>
        <dbReference type="ARBA" id="ARBA00004123"/>
    </source>
</evidence>
<reference evidence="14" key="2">
    <citation type="submission" date="2025-08" db="UniProtKB">
        <authorList>
            <consortium name="Ensembl"/>
        </authorList>
    </citation>
    <scope>IDENTIFICATION</scope>
</reference>
<evidence type="ECO:0000256" key="3">
    <source>
        <dbReference type="ARBA" id="ARBA00008318"/>
    </source>
</evidence>
<keyword evidence="4" id="KW-0963">Cytoplasm</keyword>
<dbReference type="PANTHER" id="PTHR15239:SF6">
    <property type="entry name" value="RIBOSOME QUALITY CONTROL COMPLEX SUBUNIT NEMF"/>
    <property type="match status" value="1"/>
</dbReference>
<comment type="subunit">
    <text evidence="7">Component of the ribosome quality control complex (RQC), composed of the E3 ubiquitin ligase LTN1, TCF25 and NEMF associated with the 60S ribosomal subunit. The complex probably also contains VCP/p97 and its ubiquitin-binding cofactors. Interacts (via its N-terminus) with XPO1.</text>
</comment>
<dbReference type="GO" id="GO:0000049">
    <property type="term" value="F:tRNA binding"/>
    <property type="evidence" value="ECO:0007669"/>
    <property type="project" value="TreeGrafter"/>
</dbReference>
<dbReference type="GO" id="GO:0140708">
    <property type="term" value="P:CAT tailing"/>
    <property type="evidence" value="ECO:0007669"/>
    <property type="project" value="UniProtKB-ARBA"/>
</dbReference>
<dbReference type="Ensembl" id="ENSOMYT00000047100.2">
    <property type="protein sequence ID" value="ENSOMYP00000043203.1"/>
    <property type="gene ID" value="ENSOMYG00000019761.2"/>
</dbReference>
<evidence type="ECO:0000256" key="4">
    <source>
        <dbReference type="ARBA" id="ARBA00022490"/>
    </source>
</evidence>
<dbReference type="GO" id="GO:0005634">
    <property type="term" value="C:nucleus"/>
    <property type="evidence" value="ECO:0007669"/>
    <property type="project" value="UniProtKB-SubCell"/>
</dbReference>
<sequence>MKTRFNTVDIRAVIAEINANYLGMRVNNVYDIDTKTYLIRLQKPDTKSILLVESGLRIHSTDFEWPKNMMPSGFAMKCRKHLKSRRLTQVKQLGVDRIVDIQFGSDEAAYHLIVELYDRGNIILADHEYTILNLLRFRTAEGEEDVKIAVRERYPVENARPPEPLISLERLTEVLSKATNGEQVKRILNPHLPYGATLIEHCLMEVGLPGFIKVDSQFDTARDAPKILDALQMAEVYMEKTASFDGKVGLTYVQVSNIVFFYRYEEFHPFLFAQHANSHYVDVLKLYCQKIDVKALQQEKQALKKLDNVKRDHVQRLEALHQLQEVDRLRGELVEINLPIVERALQVVRSALANQVDWAEIGLIVKEAQAAGDPVACAIKELKLQTNHITMLLKNPYIVPEEVEEEDVAKLAEEKKGGKKNKNKEKGQKGKPKKDQPMLVDVDLSLSAYANAKKYYDHKRTAAKKEQKTVEAAQKAFKSAEKKTKQTLKEVQTVTTIQKARKVYWFEKFLWFISSENYLTIAGRDQQQNEIIVKRYLRAGDIYVHADLHGATSCVIKNPSGVPIPPRTLTEAGTMAVCYSAAWDAKVITSAWWVHYHQVTKSAPTGEYLTTGSFMIRGKKNYMPPSYLMMGFSFLFKVDEQCVFRHRGERKVKTIDEDMADVTSSTAELLEDGEELIGTGLQEPQTHTHLYQDEEDRELMMKLLGVRSILLNFPSHSEKLLNSLTGQPHPEDVLLFAVPVCAPYTALSNYKHKVKLTPGTQKKGKAARTAVFSFMKAREASTREKDLFRSVKDTDLSRNIPGKVKVSAPNLMAAKKK</sequence>
<evidence type="ECO:0000256" key="8">
    <source>
        <dbReference type="ARBA" id="ARBA00071447"/>
    </source>
</evidence>
<dbReference type="GO" id="GO:1990112">
    <property type="term" value="C:RQC complex"/>
    <property type="evidence" value="ECO:0007669"/>
    <property type="project" value="TreeGrafter"/>
</dbReference>
<feature type="domain" description="NFACT protein C-terminal" evidence="13">
    <location>
        <begin position="717"/>
        <end position="807"/>
    </location>
</feature>
<reference evidence="14" key="3">
    <citation type="submission" date="2025-09" db="UniProtKB">
        <authorList>
            <consortium name="Ensembl"/>
        </authorList>
    </citation>
    <scope>IDENTIFICATION</scope>
</reference>
<comment type="subcellular location">
    <subcellularLocation>
        <location evidence="2">Cytoplasm</location>
    </subcellularLocation>
    <subcellularLocation>
        <location evidence="1">Nucleus</location>
    </subcellularLocation>
</comment>
<evidence type="ECO:0000259" key="13">
    <source>
        <dbReference type="Pfam" id="PF11923"/>
    </source>
</evidence>
<protein>
    <recommendedName>
        <fullName evidence="8">Ribosome quality control complex subunit NEMF</fullName>
    </recommendedName>
    <alternativeName>
        <fullName evidence="9">Nuclear export mediator factor</fullName>
    </alternativeName>
</protein>
<feature type="region of interest" description="Disordered" evidence="11">
    <location>
        <begin position="412"/>
        <end position="435"/>
    </location>
</feature>
<dbReference type="Proteomes" id="UP000694395">
    <property type="component" value="Chromosome 25"/>
</dbReference>